<protein>
    <submittedName>
        <fullName evidence="1">Uncharacterized protein</fullName>
    </submittedName>
</protein>
<evidence type="ECO:0000313" key="1">
    <source>
        <dbReference type="EnsemblMetazoa" id="PPA41005.1"/>
    </source>
</evidence>
<dbReference type="Proteomes" id="UP000005239">
    <property type="component" value="Unassembled WGS sequence"/>
</dbReference>
<keyword evidence="2" id="KW-1185">Reference proteome</keyword>
<dbReference type="PANTHER" id="PTHR47521:SF18">
    <property type="entry name" value="G PROTEIN-COUPLED RECEPTOR-RELATED"/>
    <property type="match status" value="1"/>
</dbReference>
<name>A0A2A6CQE5_PRIPA</name>
<dbReference type="PANTHER" id="PTHR47521">
    <property type="entry name" value="SERPENTINE RECEPTOR, CLASS E (EPSILON)-RELATED"/>
    <property type="match status" value="1"/>
</dbReference>
<evidence type="ECO:0000313" key="2">
    <source>
        <dbReference type="Proteomes" id="UP000005239"/>
    </source>
</evidence>
<dbReference type="AlphaFoldDB" id="A0A2A6CQE5"/>
<dbReference type="EnsemblMetazoa" id="PPA41005.1">
    <property type="protein sequence ID" value="PPA41005.1"/>
    <property type="gene ID" value="WBGene00279374"/>
</dbReference>
<organism evidence="1 2">
    <name type="scientific">Pristionchus pacificus</name>
    <name type="common">Parasitic nematode worm</name>
    <dbReference type="NCBI Taxonomy" id="54126"/>
    <lineage>
        <taxon>Eukaryota</taxon>
        <taxon>Metazoa</taxon>
        <taxon>Ecdysozoa</taxon>
        <taxon>Nematoda</taxon>
        <taxon>Chromadorea</taxon>
        <taxon>Rhabditida</taxon>
        <taxon>Rhabditina</taxon>
        <taxon>Diplogasteromorpha</taxon>
        <taxon>Diplogasteroidea</taxon>
        <taxon>Neodiplogasteridae</taxon>
        <taxon>Pristionchus</taxon>
    </lineage>
</organism>
<dbReference type="InterPro" id="IPR052860">
    <property type="entry name" value="NRL-GPCR1"/>
</dbReference>
<sequence length="366" mass="41538">MTVANAGFSMINLLSKHPQLRKHSMRKIRQLLRLKQVEIKKRKSVVFAFFNQYPILPVSILLSNTLAFIPLAFILYMAQIAPLHSNCRYILSIWALGFGGSFIVNLGLAKLDMENESGYMPMNMFEPRNSSSETSSIRSLQTVSVVHAVWHFHSIMRNPSVHRANAVNNPSQKISFLDICLAGYDTVDALDKIQSQRLIGTVILGVIEVAVLTIPTRDGEGRREGCAVGIMAKIICRIQYEKIYRNATLIKRYQTTEAYEMSRAMIPAYALSFTLKQSTIVVLSAYFASSSDLRLTGYTQDYLLLTTVANGTFSMINLLCKHPQLRKHSARKLRIFLRMKPIERRRSNSIAADTDMYFSMYSVSWK</sequence>
<accession>A0A8R1Z271</accession>
<reference evidence="2" key="1">
    <citation type="journal article" date="2008" name="Nat. Genet.">
        <title>The Pristionchus pacificus genome provides a unique perspective on nematode lifestyle and parasitism.</title>
        <authorList>
            <person name="Dieterich C."/>
            <person name="Clifton S.W."/>
            <person name="Schuster L.N."/>
            <person name="Chinwalla A."/>
            <person name="Delehaunty K."/>
            <person name="Dinkelacker I."/>
            <person name="Fulton L."/>
            <person name="Fulton R."/>
            <person name="Godfrey J."/>
            <person name="Minx P."/>
            <person name="Mitreva M."/>
            <person name="Roeseler W."/>
            <person name="Tian H."/>
            <person name="Witte H."/>
            <person name="Yang S.P."/>
            <person name="Wilson R.K."/>
            <person name="Sommer R.J."/>
        </authorList>
    </citation>
    <scope>NUCLEOTIDE SEQUENCE [LARGE SCALE GENOMIC DNA]</scope>
    <source>
        <strain evidence="2">PS312</strain>
    </source>
</reference>
<accession>A0A2A6CQE5</accession>
<proteinExistence type="predicted"/>
<gene>
    <name evidence="1" type="primary">WBGene00279374</name>
</gene>
<reference evidence="1" key="2">
    <citation type="submission" date="2022-06" db="UniProtKB">
        <authorList>
            <consortium name="EnsemblMetazoa"/>
        </authorList>
    </citation>
    <scope>IDENTIFICATION</scope>
    <source>
        <strain evidence="1">PS312</strain>
    </source>
</reference>